<reference evidence="9" key="1">
    <citation type="submission" date="2019-02" db="EMBL/GenBank/DDBJ databases">
        <authorList>
            <person name="Gruber-Vodicka R. H."/>
            <person name="Seah K. B. B."/>
        </authorList>
    </citation>
    <scope>NUCLEOTIDE SEQUENCE</scope>
    <source>
        <strain evidence="9">BECK_M7</strain>
    </source>
</reference>
<dbReference type="InterPro" id="IPR051156">
    <property type="entry name" value="Mito/Outer_Membr_Metalloprot"/>
</dbReference>
<dbReference type="CDD" id="cd07324">
    <property type="entry name" value="M48C_Oma1-like"/>
    <property type="match status" value="1"/>
</dbReference>
<dbReference type="PANTHER" id="PTHR22726:SF1">
    <property type="entry name" value="METALLOENDOPEPTIDASE OMA1, MITOCHONDRIAL"/>
    <property type="match status" value="1"/>
</dbReference>
<dbReference type="GO" id="GO:0046872">
    <property type="term" value="F:metal ion binding"/>
    <property type="evidence" value="ECO:0007669"/>
    <property type="project" value="UniProtKB-KW"/>
</dbReference>
<dbReference type="GO" id="GO:0004222">
    <property type="term" value="F:metalloendopeptidase activity"/>
    <property type="evidence" value="ECO:0007669"/>
    <property type="project" value="InterPro"/>
</dbReference>
<dbReference type="AlphaFoldDB" id="A0A450U629"/>
<evidence type="ECO:0000256" key="4">
    <source>
        <dbReference type="ARBA" id="ARBA00022833"/>
    </source>
</evidence>
<sequence length="273" mass="30872">MSSARSSSSDSVDRNTVKYRLIALILALFCIGCSAEQTVARRPGMDCPGERERATRAMEQVREKWPLRGADEVTAYIRKLGNRAAREARIRRANWRFYVVRDRSYNAFSLGAGKVLVTEGTIMESATEEELIAVLAHEFGHQLTGHFCPPRPQRPEGWVDSLFSMFFRNDERRGSAPSRSGMGSLRQGDDLEKEKEADRMAVKILKRLGIDPSVRPVGTWHIRPRVARRSGHSATLWGGDPTEERGIPHSDLSPSKRGSLFHRIQSLLRTEWK</sequence>
<organism evidence="9">
    <name type="scientific">Candidatus Kentrum sp. LFY</name>
    <dbReference type="NCBI Taxonomy" id="2126342"/>
    <lineage>
        <taxon>Bacteria</taxon>
        <taxon>Pseudomonadati</taxon>
        <taxon>Pseudomonadota</taxon>
        <taxon>Gammaproteobacteria</taxon>
        <taxon>Candidatus Kentrum</taxon>
    </lineage>
</organism>
<keyword evidence="3 6" id="KW-0378">Hydrolase</keyword>
<gene>
    <name evidence="9" type="ORF">BECKLFY1418B_GA0070995_100527</name>
</gene>
<evidence type="ECO:0000256" key="3">
    <source>
        <dbReference type="ARBA" id="ARBA00022801"/>
    </source>
</evidence>
<name>A0A450U629_9GAMM</name>
<evidence type="ECO:0000313" key="9">
    <source>
        <dbReference type="EMBL" id="VFJ86965.1"/>
    </source>
</evidence>
<evidence type="ECO:0000256" key="7">
    <source>
        <dbReference type="SAM" id="MobiDB-lite"/>
    </source>
</evidence>
<keyword evidence="4 6" id="KW-0862">Zinc</keyword>
<comment type="cofactor">
    <cofactor evidence="6">
        <name>Zn(2+)</name>
        <dbReference type="ChEBI" id="CHEBI:29105"/>
    </cofactor>
    <text evidence="6">Binds 1 zinc ion per subunit.</text>
</comment>
<keyword evidence="5 6" id="KW-0482">Metalloprotease</keyword>
<evidence type="ECO:0000256" key="5">
    <source>
        <dbReference type="ARBA" id="ARBA00023049"/>
    </source>
</evidence>
<feature type="domain" description="Peptidase M48" evidence="8">
    <location>
        <begin position="74"/>
        <end position="146"/>
    </location>
</feature>
<dbReference type="Pfam" id="PF01435">
    <property type="entry name" value="Peptidase_M48"/>
    <property type="match status" value="1"/>
</dbReference>
<dbReference type="PANTHER" id="PTHR22726">
    <property type="entry name" value="METALLOENDOPEPTIDASE OMA1"/>
    <property type="match status" value="1"/>
</dbReference>
<evidence type="ECO:0000256" key="2">
    <source>
        <dbReference type="ARBA" id="ARBA00022723"/>
    </source>
</evidence>
<dbReference type="GO" id="GO:0016020">
    <property type="term" value="C:membrane"/>
    <property type="evidence" value="ECO:0007669"/>
    <property type="project" value="TreeGrafter"/>
</dbReference>
<dbReference type="InterPro" id="IPR001915">
    <property type="entry name" value="Peptidase_M48"/>
</dbReference>
<dbReference type="EMBL" id="CAADFF010000005">
    <property type="protein sequence ID" value="VFJ86965.1"/>
    <property type="molecule type" value="Genomic_DNA"/>
</dbReference>
<evidence type="ECO:0000259" key="8">
    <source>
        <dbReference type="Pfam" id="PF01435"/>
    </source>
</evidence>
<dbReference type="GO" id="GO:0051603">
    <property type="term" value="P:proteolysis involved in protein catabolic process"/>
    <property type="evidence" value="ECO:0007669"/>
    <property type="project" value="TreeGrafter"/>
</dbReference>
<evidence type="ECO:0000256" key="1">
    <source>
        <dbReference type="ARBA" id="ARBA00022670"/>
    </source>
</evidence>
<protein>
    <submittedName>
        <fullName evidence="9">Peptidase family M48</fullName>
    </submittedName>
</protein>
<evidence type="ECO:0000256" key="6">
    <source>
        <dbReference type="RuleBase" id="RU003983"/>
    </source>
</evidence>
<comment type="similarity">
    <text evidence="6">Belongs to the peptidase M48 family.</text>
</comment>
<keyword evidence="1 6" id="KW-0645">Protease</keyword>
<keyword evidence="2" id="KW-0479">Metal-binding</keyword>
<dbReference type="Gene3D" id="3.30.2010.10">
    <property type="entry name" value="Metalloproteases ('zincins'), catalytic domain"/>
    <property type="match status" value="1"/>
</dbReference>
<accession>A0A450U629</accession>
<feature type="region of interest" description="Disordered" evidence="7">
    <location>
        <begin position="172"/>
        <end position="194"/>
    </location>
</feature>
<feature type="region of interest" description="Disordered" evidence="7">
    <location>
        <begin position="232"/>
        <end position="257"/>
    </location>
</feature>
<proteinExistence type="inferred from homology"/>